<proteinExistence type="predicted"/>
<evidence type="ECO:0000313" key="1">
    <source>
        <dbReference type="EMBL" id="KAK3332058.1"/>
    </source>
</evidence>
<keyword evidence="2" id="KW-1185">Reference proteome</keyword>
<accession>A0AAE0MHN2</accession>
<sequence>MPDRLYAGMEASNCRKQGWTTGAQVLPGSSSDGNSDATVGTVISFAMGREIFSQLFPDNCLGPHQLERGLHHHHRLTCREDNIRFGYLCTKTVRMNDPPFGSRPDQYTKSSILPWHGSFVIGWLESVEVEVFKIPIVGLLGLDITRKPDQKTWPCFVSFSGLLLLRTSGIVCSRLEASPSISQSRCAFISFYLREQASGVAVVGLAAGHRASKSSIAVPKDSGRKLGQDWAVAHRSRYSSNYRVLMSGVRLEHTMLQSSAKVVLFSSSFVNWTEYYEVSQDPRNAAVLSQTSFPKISLPKVATWKGYIPS</sequence>
<dbReference type="EMBL" id="JAUEPO010000002">
    <property type="protein sequence ID" value="KAK3332058.1"/>
    <property type="molecule type" value="Genomic_DNA"/>
</dbReference>
<gene>
    <name evidence="1" type="ORF">B0T19DRAFT_93609</name>
</gene>
<comment type="caution">
    <text evidence="1">The sequence shown here is derived from an EMBL/GenBank/DDBJ whole genome shotgun (WGS) entry which is preliminary data.</text>
</comment>
<protein>
    <submittedName>
        <fullName evidence="1">Uncharacterized protein</fullName>
    </submittedName>
</protein>
<dbReference type="AlphaFoldDB" id="A0AAE0MHN2"/>
<organism evidence="1 2">
    <name type="scientific">Cercophora scortea</name>
    <dbReference type="NCBI Taxonomy" id="314031"/>
    <lineage>
        <taxon>Eukaryota</taxon>
        <taxon>Fungi</taxon>
        <taxon>Dikarya</taxon>
        <taxon>Ascomycota</taxon>
        <taxon>Pezizomycotina</taxon>
        <taxon>Sordariomycetes</taxon>
        <taxon>Sordariomycetidae</taxon>
        <taxon>Sordariales</taxon>
        <taxon>Lasiosphaeriaceae</taxon>
        <taxon>Cercophora</taxon>
    </lineage>
</organism>
<reference evidence="1" key="2">
    <citation type="submission" date="2023-06" db="EMBL/GenBank/DDBJ databases">
        <authorList>
            <consortium name="Lawrence Berkeley National Laboratory"/>
            <person name="Haridas S."/>
            <person name="Hensen N."/>
            <person name="Bonometti L."/>
            <person name="Westerberg I."/>
            <person name="Brannstrom I.O."/>
            <person name="Guillou S."/>
            <person name="Cros-Aarteil S."/>
            <person name="Calhoun S."/>
            <person name="Kuo A."/>
            <person name="Mondo S."/>
            <person name="Pangilinan J."/>
            <person name="Riley R."/>
            <person name="Labutti K."/>
            <person name="Andreopoulos B."/>
            <person name="Lipzen A."/>
            <person name="Chen C."/>
            <person name="Yanf M."/>
            <person name="Daum C."/>
            <person name="Ng V."/>
            <person name="Clum A."/>
            <person name="Steindorff A."/>
            <person name="Ohm R."/>
            <person name="Martin F."/>
            <person name="Silar P."/>
            <person name="Natvig D."/>
            <person name="Lalanne C."/>
            <person name="Gautier V."/>
            <person name="Ament-Velasquez S.L."/>
            <person name="Kruys A."/>
            <person name="Hutchinson M.I."/>
            <person name="Powell A.J."/>
            <person name="Barry K."/>
            <person name="Miller A.N."/>
            <person name="Grigoriev I.V."/>
            <person name="Debuchy R."/>
            <person name="Gladieux P."/>
            <person name="Thoren M.H."/>
            <person name="Johannesson H."/>
        </authorList>
    </citation>
    <scope>NUCLEOTIDE SEQUENCE</scope>
    <source>
        <strain evidence="1">SMH4131-1</strain>
    </source>
</reference>
<dbReference type="Proteomes" id="UP001286456">
    <property type="component" value="Unassembled WGS sequence"/>
</dbReference>
<name>A0AAE0MHN2_9PEZI</name>
<evidence type="ECO:0000313" key="2">
    <source>
        <dbReference type="Proteomes" id="UP001286456"/>
    </source>
</evidence>
<reference evidence="1" key="1">
    <citation type="journal article" date="2023" name="Mol. Phylogenet. Evol.">
        <title>Genome-scale phylogeny and comparative genomics of the fungal order Sordariales.</title>
        <authorList>
            <person name="Hensen N."/>
            <person name="Bonometti L."/>
            <person name="Westerberg I."/>
            <person name="Brannstrom I.O."/>
            <person name="Guillou S."/>
            <person name="Cros-Aarteil S."/>
            <person name="Calhoun S."/>
            <person name="Haridas S."/>
            <person name="Kuo A."/>
            <person name="Mondo S."/>
            <person name="Pangilinan J."/>
            <person name="Riley R."/>
            <person name="LaButti K."/>
            <person name="Andreopoulos B."/>
            <person name="Lipzen A."/>
            <person name="Chen C."/>
            <person name="Yan M."/>
            <person name="Daum C."/>
            <person name="Ng V."/>
            <person name="Clum A."/>
            <person name="Steindorff A."/>
            <person name="Ohm R.A."/>
            <person name="Martin F."/>
            <person name="Silar P."/>
            <person name="Natvig D.O."/>
            <person name="Lalanne C."/>
            <person name="Gautier V."/>
            <person name="Ament-Velasquez S.L."/>
            <person name="Kruys A."/>
            <person name="Hutchinson M.I."/>
            <person name="Powell A.J."/>
            <person name="Barry K."/>
            <person name="Miller A.N."/>
            <person name="Grigoriev I.V."/>
            <person name="Debuchy R."/>
            <person name="Gladieux P."/>
            <person name="Hiltunen Thoren M."/>
            <person name="Johannesson H."/>
        </authorList>
    </citation>
    <scope>NUCLEOTIDE SEQUENCE</scope>
    <source>
        <strain evidence="1">SMH4131-1</strain>
    </source>
</reference>